<dbReference type="PANTHER" id="PTHR43394:SF1">
    <property type="entry name" value="ATP-BINDING CASSETTE SUB-FAMILY B MEMBER 10, MITOCHONDRIAL"/>
    <property type="match status" value="1"/>
</dbReference>
<evidence type="ECO:0000313" key="11">
    <source>
        <dbReference type="Proteomes" id="UP000248882"/>
    </source>
</evidence>
<dbReference type="SUPFAM" id="SSF52540">
    <property type="entry name" value="P-loop containing nucleoside triphosphate hydrolases"/>
    <property type="match status" value="1"/>
</dbReference>
<dbReference type="InterPro" id="IPR039421">
    <property type="entry name" value="Type_1_exporter"/>
</dbReference>
<dbReference type="SUPFAM" id="SSF90123">
    <property type="entry name" value="ABC transporter transmembrane region"/>
    <property type="match status" value="1"/>
</dbReference>
<comment type="caution">
    <text evidence="10">The sequence shown here is derived from an EMBL/GenBank/DDBJ whole genome shotgun (WGS) entry which is preliminary data.</text>
</comment>
<feature type="transmembrane region" description="Helical" evidence="7">
    <location>
        <begin position="92"/>
        <end position="120"/>
    </location>
</feature>
<feature type="domain" description="ABC transmembrane type-1" evidence="9">
    <location>
        <begin position="20"/>
        <end position="340"/>
    </location>
</feature>
<evidence type="ECO:0000256" key="5">
    <source>
        <dbReference type="ARBA" id="ARBA00022989"/>
    </source>
</evidence>
<dbReference type="Gene3D" id="1.20.1560.10">
    <property type="entry name" value="ABC transporter type 1, transmembrane domain"/>
    <property type="match status" value="1"/>
</dbReference>
<feature type="transmembrane region" description="Helical" evidence="7">
    <location>
        <begin position="21"/>
        <end position="39"/>
    </location>
</feature>
<dbReference type="InterPro" id="IPR027417">
    <property type="entry name" value="P-loop_NTPase"/>
</dbReference>
<evidence type="ECO:0000256" key="4">
    <source>
        <dbReference type="ARBA" id="ARBA00022840"/>
    </source>
</evidence>
<dbReference type="Pfam" id="PF00005">
    <property type="entry name" value="ABC_tran"/>
    <property type="match status" value="1"/>
</dbReference>
<keyword evidence="3" id="KW-0547">Nucleotide-binding</keyword>
<dbReference type="GO" id="GO:0016887">
    <property type="term" value="F:ATP hydrolysis activity"/>
    <property type="evidence" value="ECO:0007669"/>
    <property type="project" value="InterPro"/>
</dbReference>
<evidence type="ECO:0000259" key="9">
    <source>
        <dbReference type="PROSITE" id="PS50929"/>
    </source>
</evidence>
<keyword evidence="2 7" id="KW-0812">Transmembrane</keyword>
<dbReference type="PROSITE" id="PS50893">
    <property type="entry name" value="ABC_TRANSPORTER_2"/>
    <property type="match status" value="1"/>
</dbReference>
<dbReference type="CDD" id="cd03251">
    <property type="entry name" value="ABCC_MsbA"/>
    <property type="match status" value="1"/>
</dbReference>
<reference evidence="10 11" key="1">
    <citation type="submission" date="2018-06" db="EMBL/GenBank/DDBJ databases">
        <title>Genomic Encyclopedia of Archaeal and Bacterial Type Strains, Phase II (KMG-II): from individual species to whole genera.</title>
        <authorList>
            <person name="Goeker M."/>
        </authorList>
    </citation>
    <scope>NUCLEOTIDE SEQUENCE [LARGE SCALE GENOMIC DNA]</scope>
    <source>
        <strain evidence="10 11">DSM 19830</strain>
    </source>
</reference>
<dbReference type="InterPro" id="IPR017871">
    <property type="entry name" value="ABC_transporter-like_CS"/>
</dbReference>
<dbReference type="PROSITE" id="PS50929">
    <property type="entry name" value="ABC_TM1F"/>
    <property type="match status" value="1"/>
</dbReference>
<evidence type="ECO:0000259" key="8">
    <source>
        <dbReference type="PROSITE" id="PS50893"/>
    </source>
</evidence>
<evidence type="ECO:0000256" key="6">
    <source>
        <dbReference type="ARBA" id="ARBA00023136"/>
    </source>
</evidence>
<dbReference type="GO" id="GO:0005524">
    <property type="term" value="F:ATP binding"/>
    <property type="evidence" value="ECO:0007669"/>
    <property type="project" value="UniProtKB-KW"/>
</dbReference>
<protein>
    <submittedName>
        <fullName evidence="10">ATP-binding cassette, subfamily B, MsbA</fullName>
    </submittedName>
</protein>
<gene>
    <name evidence="10" type="ORF">LV85_02833</name>
</gene>
<accession>A0A2W7RHH7</accession>
<dbReference type="OrthoDB" id="1111069at2"/>
<dbReference type="PROSITE" id="PS00211">
    <property type="entry name" value="ABC_TRANSPORTER_1"/>
    <property type="match status" value="1"/>
</dbReference>
<organism evidence="10 11">
    <name type="scientific">Algoriphagus chordae</name>
    <dbReference type="NCBI Taxonomy" id="237019"/>
    <lineage>
        <taxon>Bacteria</taxon>
        <taxon>Pseudomonadati</taxon>
        <taxon>Bacteroidota</taxon>
        <taxon>Cytophagia</taxon>
        <taxon>Cytophagales</taxon>
        <taxon>Cyclobacteriaceae</taxon>
        <taxon>Algoriphagus</taxon>
    </lineage>
</organism>
<dbReference type="GO" id="GO:0005886">
    <property type="term" value="C:plasma membrane"/>
    <property type="evidence" value="ECO:0007669"/>
    <property type="project" value="UniProtKB-SubCell"/>
</dbReference>
<proteinExistence type="predicted"/>
<dbReference type="Pfam" id="PF00664">
    <property type="entry name" value="ABC_membrane"/>
    <property type="match status" value="1"/>
</dbReference>
<evidence type="ECO:0000313" key="10">
    <source>
        <dbReference type="EMBL" id="PZX50215.1"/>
    </source>
</evidence>
<feature type="transmembrane region" description="Helical" evidence="7">
    <location>
        <begin position="282"/>
        <end position="303"/>
    </location>
</feature>
<dbReference type="InterPro" id="IPR003593">
    <property type="entry name" value="AAA+_ATPase"/>
</dbReference>
<name>A0A2W7RHH7_9BACT</name>
<dbReference type="FunFam" id="3.40.50.300:FF:000218">
    <property type="entry name" value="Multidrug ABC transporter ATP-binding protein"/>
    <property type="match status" value="1"/>
</dbReference>
<feature type="transmembrane region" description="Helical" evidence="7">
    <location>
        <begin position="197"/>
        <end position="214"/>
    </location>
</feature>
<dbReference type="Proteomes" id="UP000248882">
    <property type="component" value="Unassembled WGS sequence"/>
</dbReference>
<evidence type="ECO:0000256" key="2">
    <source>
        <dbReference type="ARBA" id="ARBA00022692"/>
    </source>
</evidence>
<dbReference type="CDD" id="cd18552">
    <property type="entry name" value="ABC_6TM_MsbA_like"/>
    <property type="match status" value="1"/>
</dbReference>
<dbReference type="InterPro" id="IPR036640">
    <property type="entry name" value="ABC1_TM_sf"/>
</dbReference>
<keyword evidence="4 10" id="KW-0067">ATP-binding</keyword>
<evidence type="ECO:0000256" key="1">
    <source>
        <dbReference type="ARBA" id="ARBA00004651"/>
    </source>
</evidence>
<keyword evidence="6 7" id="KW-0472">Membrane</keyword>
<comment type="subcellular location">
    <subcellularLocation>
        <location evidence="1">Cell membrane</location>
        <topology evidence="1">Multi-pass membrane protein</topology>
    </subcellularLocation>
</comment>
<evidence type="ECO:0000256" key="3">
    <source>
        <dbReference type="ARBA" id="ARBA00022741"/>
    </source>
</evidence>
<keyword evidence="5 7" id="KW-1133">Transmembrane helix</keyword>
<dbReference type="InterPro" id="IPR003439">
    <property type="entry name" value="ABC_transporter-like_ATP-bd"/>
</dbReference>
<dbReference type="InterPro" id="IPR011527">
    <property type="entry name" value="ABC1_TM_dom"/>
</dbReference>
<dbReference type="RefSeq" id="WP_111320490.1">
    <property type="nucleotide sequence ID" value="NZ_QKZT01000012.1"/>
</dbReference>
<evidence type="ECO:0000256" key="7">
    <source>
        <dbReference type="SAM" id="Phobius"/>
    </source>
</evidence>
<keyword evidence="11" id="KW-1185">Reference proteome</keyword>
<dbReference type="GO" id="GO:0015421">
    <property type="term" value="F:ABC-type oligopeptide transporter activity"/>
    <property type="evidence" value="ECO:0007669"/>
    <property type="project" value="TreeGrafter"/>
</dbReference>
<dbReference type="Gene3D" id="3.40.50.300">
    <property type="entry name" value="P-loop containing nucleotide triphosphate hydrolases"/>
    <property type="match status" value="1"/>
</dbReference>
<feature type="transmembrane region" description="Helical" evidence="7">
    <location>
        <begin position="173"/>
        <end position="191"/>
    </location>
</feature>
<dbReference type="SMART" id="SM00382">
    <property type="entry name" value="AAA"/>
    <property type="match status" value="1"/>
</dbReference>
<dbReference type="AlphaFoldDB" id="A0A2W7RHH7"/>
<dbReference type="EMBL" id="QKZT01000012">
    <property type="protein sequence ID" value="PZX50215.1"/>
    <property type="molecule type" value="Genomic_DNA"/>
</dbReference>
<feature type="domain" description="ABC transporter" evidence="8">
    <location>
        <begin position="374"/>
        <end position="607"/>
    </location>
</feature>
<sequence>MKTYLRILSYAKPYGKFVPIYIIYAFLSIVFGLLNFTLLKPLFDVIFEQVDPESLAQYATKPEFSFSVEYFSHLFNYNFLQVAEEYGKMGTLFYVCIIIVVSVFLSNLFTYLSGVVLAKVRAVVIKRMRMDIFGQVSKLHIGYFSNERKGDLMSKMTNDVQEVENTIVQSLRVVFREPVTIILYFSVLFFMSAKLTLFTILIIPITGAIIGGITRRLKKKAVQSQQSLGRIVNILDETLGGMRVIKAFNAEGFMKNKFDRETDFYADVNVNMARKNELASPISQFLGVFVVAGILVYGGSMVLSGSSDLGASDFITYIIIFTQVLNPAKEISRAVSSIQRGIASAERVFTVVDTPSQITSPAAPSVLKNFDKSVEVKNVSFAYEDQLVLKDINFTLSRGKTIALVGPSGGGKSTLADLVPRFYDPTAGEILLDGNNLKDFSLKDLRSLMGIVTQESILFNDTVFNNIAFGVEGATEAQVLEAAKIANAHEFIEKMEDGYQTSIGERGSKLSGGQRQRISIARAVLKNPPILILDEATSALDSESEHLVQEALTKLMSNRTTLVIAHRLSTIQHADEILVIERGEIVQRGTHSDLSQIEGLYQKLSSIQSV</sequence>
<dbReference type="PANTHER" id="PTHR43394">
    <property type="entry name" value="ATP-DEPENDENT PERMEASE MDL1, MITOCHONDRIAL"/>
    <property type="match status" value="1"/>
</dbReference>